<dbReference type="Proteomes" id="UP000249794">
    <property type="component" value="Unassembled WGS sequence"/>
</dbReference>
<dbReference type="PANTHER" id="PTHR30270:SF0">
    <property type="entry name" value="THIAMINE-MONOPHOSPHATE KINASE"/>
    <property type="match status" value="1"/>
</dbReference>
<dbReference type="NCBIfam" id="TIGR01379">
    <property type="entry name" value="thiL"/>
    <property type="match status" value="1"/>
</dbReference>
<keyword evidence="1 3" id="KW-0418">Kinase</keyword>
<feature type="binding site" evidence="1">
    <location>
        <position position="79"/>
    </location>
    <ligand>
        <name>Mg(2+)</name>
        <dbReference type="ChEBI" id="CHEBI:18420"/>
        <label>4</label>
    </ligand>
</feature>
<dbReference type="GO" id="GO:0000287">
    <property type="term" value="F:magnesium ion binding"/>
    <property type="evidence" value="ECO:0007669"/>
    <property type="project" value="UniProtKB-UniRule"/>
</dbReference>
<dbReference type="UniPathway" id="UPA00060">
    <property type="reaction ID" value="UER00142"/>
</dbReference>
<feature type="binding site" evidence="1">
    <location>
        <position position="50"/>
    </location>
    <ligand>
        <name>Mg(2+)</name>
        <dbReference type="ChEBI" id="CHEBI:18420"/>
        <label>1</label>
    </ligand>
</feature>
<keyword evidence="1" id="KW-0460">Magnesium</keyword>
<feature type="binding site" evidence="1">
    <location>
        <position position="49"/>
    </location>
    <ligand>
        <name>Mg(2+)</name>
        <dbReference type="ChEBI" id="CHEBI:18420"/>
        <label>1</label>
    </ligand>
</feature>
<reference evidence="3 4" key="2">
    <citation type="submission" date="2018-06" db="EMBL/GenBank/DDBJ databases">
        <title>Metagenomic assembly of (sub)arctic Cyanobacteria and their associated microbiome from non-axenic cultures.</title>
        <authorList>
            <person name="Baurain D."/>
        </authorList>
    </citation>
    <scope>NUCLEOTIDE SEQUENCE [LARGE SCALE GENOMIC DNA]</scope>
    <source>
        <strain evidence="3">ULC027bin1</strain>
    </source>
</reference>
<dbReference type="GO" id="GO:0009030">
    <property type="term" value="F:thiamine-phosphate kinase activity"/>
    <property type="evidence" value="ECO:0007669"/>
    <property type="project" value="UniProtKB-UniRule"/>
</dbReference>
<comment type="miscellaneous">
    <text evidence="1">Reaction mechanism of ThiL seems to utilize a direct, inline transfer of the gamma-phosphate of ATP to TMP rather than a phosphorylated enzyme intermediate.</text>
</comment>
<dbReference type="Gene3D" id="3.30.1330.10">
    <property type="entry name" value="PurM-like, N-terminal domain"/>
    <property type="match status" value="1"/>
</dbReference>
<feature type="binding site" evidence="1">
    <location>
        <position position="228"/>
    </location>
    <ligand>
        <name>ATP</name>
        <dbReference type="ChEBI" id="CHEBI:30616"/>
    </ligand>
</feature>
<protein>
    <recommendedName>
        <fullName evidence="1">Thiamine-monophosphate kinase</fullName>
        <shortName evidence="1">TMP kinase</shortName>
        <shortName evidence="1">Thiamine-phosphate kinase</shortName>
        <ecNumber evidence="1">2.7.4.16</ecNumber>
    </recommendedName>
</protein>
<proteinExistence type="inferred from homology"/>
<dbReference type="PIRSF" id="PIRSF005303">
    <property type="entry name" value="Thiam_monoph_kin"/>
    <property type="match status" value="1"/>
</dbReference>
<evidence type="ECO:0000313" key="3">
    <source>
        <dbReference type="EMBL" id="PZO61349.1"/>
    </source>
</evidence>
<keyword evidence="1" id="KW-0547">Nucleotide-binding</keyword>
<dbReference type="Gene3D" id="3.90.650.10">
    <property type="entry name" value="PurM-like C-terminal domain"/>
    <property type="match status" value="1"/>
</dbReference>
<feature type="binding site" evidence="1">
    <location>
        <position position="50"/>
    </location>
    <ligand>
        <name>Mg(2+)</name>
        <dbReference type="ChEBI" id="CHEBI:18420"/>
        <label>2</label>
    </ligand>
</feature>
<dbReference type="GO" id="GO:0009228">
    <property type="term" value="P:thiamine biosynthetic process"/>
    <property type="evidence" value="ECO:0007669"/>
    <property type="project" value="UniProtKB-KW"/>
</dbReference>
<dbReference type="SUPFAM" id="SSF55326">
    <property type="entry name" value="PurM N-terminal domain-like"/>
    <property type="match status" value="1"/>
</dbReference>
<comment type="pathway">
    <text evidence="1">Cofactor biosynthesis; thiamine diphosphate biosynthesis; thiamine diphosphate from thiamine phosphate: step 1/1.</text>
</comment>
<feature type="binding site" evidence="1">
    <location>
        <position position="226"/>
    </location>
    <ligand>
        <name>Mg(2+)</name>
        <dbReference type="ChEBI" id="CHEBI:18420"/>
        <label>3</label>
    </ligand>
</feature>
<dbReference type="InterPro" id="IPR036921">
    <property type="entry name" value="PurM-like_N_sf"/>
</dbReference>
<dbReference type="GO" id="GO:0005524">
    <property type="term" value="F:ATP binding"/>
    <property type="evidence" value="ECO:0007669"/>
    <property type="project" value="UniProtKB-UniRule"/>
</dbReference>
<dbReference type="PANTHER" id="PTHR30270">
    <property type="entry name" value="THIAMINE-MONOPHOSPHATE KINASE"/>
    <property type="match status" value="1"/>
</dbReference>
<feature type="binding site" evidence="1">
    <location>
        <position position="334"/>
    </location>
    <ligand>
        <name>substrate</name>
    </ligand>
</feature>
<feature type="binding site" evidence="1">
    <location>
        <position position="33"/>
    </location>
    <ligand>
        <name>Mg(2+)</name>
        <dbReference type="ChEBI" id="CHEBI:18420"/>
        <label>4</label>
    </ligand>
</feature>
<feature type="binding site" evidence="1">
    <location>
        <position position="109"/>
    </location>
    <ligand>
        <name>ATP</name>
        <dbReference type="ChEBI" id="CHEBI:30616"/>
    </ligand>
</feature>
<feature type="binding site" evidence="1">
    <location>
        <position position="57"/>
    </location>
    <ligand>
        <name>substrate</name>
    </ligand>
</feature>
<feature type="binding site" evidence="1">
    <location>
        <begin position="126"/>
        <end position="127"/>
    </location>
    <ligand>
        <name>ATP</name>
        <dbReference type="ChEBI" id="CHEBI:30616"/>
    </ligand>
</feature>
<keyword evidence="1" id="KW-0784">Thiamine biosynthesis</keyword>
<dbReference type="CDD" id="cd02194">
    <property type="entry name" value="ThiL"/>
    <property type="match status" value="1"/>
</dbReference>
<evidence type="ECO:0000313" key="4">
    <source>
        <dbReference type="Proteomes" id="UP000249794"/>
    </source>
</evidence>
<evidence type="ECO:0000259" key="2">
    <source>
        <dbReference type="Pfam" id="PF00586"/>
    </source>
</evidence>
<feature type="domain" description="PurM-like N-terminal" evidence="2">
    <location>
        <begin position="31"/>
        <end position="144"/>
    </location>
</feature>
<keyword evidence="1" id="KW-0067">ATP-binding</keyword>
<keyword evidence="1" id="KW-0479">Metal-binding</keyword>
<feature type="binding site" evidence="1">
    <location>
        <position position="79"/>
    </location>
    <ligand>
        <name>Mg(2+)</name>
        <dbReference type="ChEBI" id="CHEBI:18420"/>
        <label>2</label>
    </ligand>
</feature>
<feature type="binding site" evidence="1">
    <location>
        <position position="79"/>
    </location>
    <ligand>
        <name>Mg(2+)</name>
        <dbReference type="ChEBI" id="CHEBI:18420"/>
        <label>3</label>
    </ligand>
</feature>
<feature type="binding site" evidence="1">
    <location>
        <position position="152"/>
    </location>
    <ligand>
        <name>ATP</name>
        <dbReference type="ChEBI" id="CHEBI:30616"/>
    </ligand>
</feature>
<dbReference type="SUPFAM" id="SSF56042">
    <property type="entry name" value="PurM C-terminal domain-like"/>
    <property type="match status" value="1"/>
</dbReference>
<feature type="binding site" evidence="1">
    <location>
        <position position="229"/>
    </location>
    <ligand>
        <name>Mg(2+)</name>
        <dbReference type="ChEBI" id="CHEBI:18420"/>
        <label>5</label>
    </ligand>
</feature>
<feature type="binding site" evidence="1">
    <location>
        <position position="127"/>
    </location>
    <ligand>
        <name>Mg(2+)</name>
        <dbReference type="ChEBI" id="CHEBI:18420"/>
        <label>1</label>
    </ligand>
</feature>
<sequence length="337" mass="35386">MAEQRSLTIADLGELDLIERLKPFCAPNAVGDDGALIAVDAGHRLVVTTDVLVDTVHFSDRTTPPFTVGWRAVAANLSDLAAMGAAPLGITVGLGLPPETPWAWVKSLYEGMAACLREYGGAIVGGDVCRAAQRTVSITALGQVWPEWAIRRDTAVPGMSVVVTGAHGGSRAGLAMLLGELEGCDTTAAAGWIRSHQQPVPRFDAIFELNQRMPLAGPRPAIAGMDSSDGLANALLQLSKSSGVGMDIMRSRIPLPAGLSAAVGRDLAINWALYGGEDFELVLCLPPDLATSFAAASGATILGKTTHTGIVQVLFWTADEKPTPMSIPLSHKSFQHF</sequence>
<reference evidence="4" key="1">
    <citation type="submission" date="2018-04" db="EMBL/GenBank/DDBJ databases">
        <authorList>
            <person name="Cornet L."/>
        </authorList>
    </citation>
    <scope>NUCLEOTIDE SEQUENCE [LARGE SCALE GENOMIC DNA]</scope>
</reference>
<feature type="binding site" evidence="1">
    <location>
        <position position="48"/>
    </location>
    <ligand>
        <name>Mg(2+)</name>
        <dbReference type="ChEBI" id="CHEBI:18420"/>
        <label>4</label>
    </ligand>
</feature>
<comment type="catalytic activity">
    <reaction evidence="1">
        <text>thiamine phosphate + ATP = thiamine diphosphate + ADP</text>
        <dbReference type="Rhea" id="RHEA:15913"/>
        <dbReference type="ChEBI" id="CHEBI:30616"/>
        <dbReference type="ChEBI" id="CHEBI:37575"/>
        <dbReference type="ChEBI" id="CHEBI:58937"/>
        <dbReference type="ChEBI" id="CHEBI:456216"/>
        <dbReference type="EC" id="2.7.4.16"/>
    </reaction>
</comment>
<feature type="binding site" evidence="1">
    <location>
        <position position="277"/>
    </location>
    <ligand>
        <name>substrate</name>
    </ligand>
</feature>
<dbReference type="Pfam" id="PF00586">
    <property type="entry name" value="AIRS"/>
    <property type="match status" value="1"/>
</dbReference>
<dbReference type="HAMAP" id="MF_02128">
    <property type="entry name" value="TMP_kinase"/>
    <property type="match status" value="1"/>
</dbReference>
<comment type="caution">
    <text evidence="3">The sequence shown here is derived from an EMBL/GenBank/DDBJ whole genome shotgun (WGS) entry which is preliminary data.</text>
</comment>
<dbReference type="EMBL" id="QBMP01000001">
    <property type="protein sequence ID" value="PZO61349.1"/>
    <property type="molecule type" value="Genomic_DNA"/>
</dbReference>
<dbReference type="InterPro" id="IPR036676">
    <property type="entry name" value="PurM-like_C_sf"/>
</dbReference>
<dbReference type="AlphaFoldDB" id="A0A2W4Y3D4"/>
<name>A0A2W4Y3D4_9CYAN</name>
<organism evidence="3 4">
    <name type="scientific">Phormidesmis priestleyi</name>
    <dbReference type="NCBI Taxonomy" id="268141"/>
    <lineage>
        <taxon>Bacteria</taxon>
        <taxon>Bacillati</taxon>
        <taxon>Cyanobacteriota</taxon>
        <taxon>Cyanophyceae</taxon>
        <taxon>Leptolyngbyales</taxon>
        <taxon>Leptolyngbyaceae</taxon>
        <taxon>Phormidesmis</taxon>
    </lineage>
</organism>
<keyword evidence="1" id="KW-0808">Transferase</keyword>
<evidence type="ECO:0000256" key="1">
    <source>
        <dbReference type="HAMAP-Rule" id="MF_02128"/>
    </source>
</evidence>
<accession>A0A2W4Y3D4</accession>
<comment type="function">
    <text evidence="1">Catalyzes the ATP-dependent phosphorylation of thiamine-monophosphate (TMP) to form thiamine-pyrophosphate (TPP), the active form of vitamin B1.</text>
</comment>
<dbReference type="EC" id="2.7.4.16" evidence="1"/>
<dbReference type="GO" id="GO:0009229">
    <property type="term" value="P:thiamine diphosphate biosynthetic process"/>
    <property type="evidence" value="ECO:0007669"/>
    <property type="project" value="UniProtKB-UniRule"/>
</dbReference>
<dbReference type="InterPro" id="IPR016188">
    <property type="entry name" value="PurM-like_N"/>
</dbReference>
<comment type="similarity">
    <text evidence="1">Belongs to the thiamine-monophosphate kinase family.</text>
</comment>
<gene>
    <name evidence="1 3" type="primary">thiL</name>
    <name evidence="3" type="ORF">DCF15_00155</name>
</gene>
<feature type="binding site" evidence="1">
    <location>
        <position position="33"/>
    </location>
    <ligand>
        <name>Mg(2+)</name>
        <dbReference type="ChEBI" id="CHEBI:18420"/>
        <label>3</label>
    </ligand>
</feature>
<dbReference type="InterPro" id="IPR006283">
    <property type="entry name" value="ThiL-like"/>
</dbReference>